<name>D9PMK6_9ZZZZ</name>
<organism evidence="1">
    <name type="scientific">sediment metagenome</name>
    <dbReference type="NCBI Taxonomy" id="749907"/>
    <lineage>
        <taxon>unclassified sequences</taxon>
        <taxon>metagenomes</taxon>
        <taxon>ecological metagenomes</taxon>
    </lineage>
</organism>
<reference evidence="1" key="2">
    <citation type="journal article" date="2011" name="Microb. Ecol.">
        <title>Taxonomic and Functional Metagenomic Profiling of the Microbial Community in the Anoxic Sediment of a Sub-saline Shallow Lake (Laguna de Carrizo, Central Spain).</title>
        <authorList>
            <person name="Ferrer M."/>
            <person name="Guazzaroni M.E."/>
            <person name="Richter M."/>
            <person name="Garcia-Salamanca A."/>
            <person name="Yarza P."/>
            <person name="Suarez-Suarez A."/>
            <person name="Solano J."/>
            <person name="Alcaide M."/>
            <person name="van Dillewijn P."/>
            <person name="Molina-Henares M.A."/>
            <person name="Lopez-Cortes N."/>
            <person name="Al-Ramahi Y."/>
            <person name="Guerrero C."/>
            <person name="Acosta A."/>
            <person name="de Eugenio L.I."/>
            <person name="Martinez V."/>
            <person name="Marques S."/>
            <person name="Rojo F."/>
            <person name="Santero E."/>
            <person name="Genilloud O."/>
            <person name="Perez-Perez J."/>
            <person name="Rossello-Mora R."/>
            <person name="Ramos J.L."/>
        </authorList>
    </citation>
    <scope>NUCLEOTIDE SEQUENCE</scope>
</reference>
<comment type="caution">
    <text evidence="1">The sequence shown here is derived from an EMBL/GenBank/DDBJ whole genome shotgun (WGS) entry which is preliminary data.</text>
</comment>
<proteinExistence type="predicted"/>
<gene>
    <name evidence="1" type="ORF">LDC_2784</name>
</gene>
<dbReference type="AlphaFoldDB" id="D9PMK6"/>
<accession>D9PMK6</accession>
<evidence type="ECO:0000313" key="1">
    <source>
        <dbReference type="EMBL" id="EFK95209.1"/>
    </source>
</evidence>
<dbReference type="EMBL" id="ADZX01000847">
    <property type="protein sequence ID" value="EFK95209.1"/>
    <property type="molecule type" value="Genomic_DNA"/>
</dbReference>
<protein>
    <submittedName>
        <fullName evidence="1">Secreted protein</fullName>
    </submittedName>
</protein>
<sequence>MKNFIVRLLVILGLGFFFSSFLNAKDHCEEILDLKKGDRMDVYDHEGKLLLLNTVNEDMGDIIIVNTLSVKTKTKMLIMVTCEVGVMKIELLKRKFYNQSWKDEYGNENIAILDYKEKKWIFREGGEIMNIT</sequence>
<feature type="non-terminal residue" evidence="1">
    <location>
        <position position="132"/>
    </location>
</feature>
<reference evidence="1" key="1">
    <citation type="submission" date="2010-07" db="EMBL/GenBank/DDBJ databases">
        <authorList>
            <consortium name="CONSOLIDER consortium CSD2007-00005"/>
            <person name="Guazzaroni M.-E."/>
            <person name="Richter M."/>
            <person name="Garcia-Salamanca A."/>
            <person name="Yarza P."/>
            <person name="Ferrer M."/>
        </authorList>
    </citation>
    <scope>NUCLEOTIDE SEQUENCE</scope>
</reference>